<dbReference type="EMBL" id="JBITYG010000003">
    <property type="protein sequence ID" value="MFI9101450.1"/>
    <property type="molecule type" value="Genomic_DNA"/>
</dbReference>
<protein>
    <recommendedName>
        <fullName evidence="5">MFS transporter</fullName>
    </recommendedName>
</protein>
<comment type="caution">
    <text evidence="3">The sequence shown here is derived from an EMBL/GenBank/DDBJ whole genome shotgun (WGS) entry which is preliminary data.</text>
</comment>
<name>A0ABW8C4V5_9ACTN</name>
<feature type="compositionally biased region" description="Basic and acidic residues" evidence="1">
    <location>
        <begin position="16"/>
        <end position="37"/>
    </location>
</feature>
<dbReference type="Proteomes" id="UP001614394">
    <property type="component" value="Unassembled WGS sequence"/>
</dbReference>
<keyword evidence="2" id="KW-1133">Transmembrane helix</keyword>
<gene>
    <name evidence="3" type="ORF">ACIGXA_13075</name>
</gene>
<sequence length="70" mass="7364">MLRSSGGSPPCPRPTPEAERPAPGDIPRPRTGADEPKGCLFALSQPPLMLFLCVIAGLIGFGALYDIVML</sequence>
<keyword evidence="2" id="KW-0472">Membrane</keyword>
<keyword evidence="2" id="KW-0812">Transmembrane</keyword>
<evidence type="ECO:0000313" key="4">
    <source>
        <dbReference type="Proteomes" id="UP001614394"/>
    </source>
</evidence>
<proteinExistence type="predicted"/>
<evidence type="ECO:0000313" key="3">
    <source>
        <dbReference type="EMBL" id="MFI9101450.1"/>
    </source>
</evidence>
<organism evidence="3 4">
    <name type="scientific">Streptomyces fildesensis</name>
    <dbReference type="NCBI Taxonomy" id="375757"/>
    <lineage>
        <taxon>Bacteria</taxon>
        <taxon>Bacillati</taxon>
        <taxon>Actinomycetota</taxon>
        <taxon>Actinomycetes</taxon>
        <taxon>Kitasatosporales</taxon>
        <taxon>Streptomycetaceae</taxon>
        <taxon>Streptomyces</taxon>
    </lineage>
</organism>
<dbReference type="RefSeq" id="WP_399647906.1">
    <property type="nucleotide sequence ID" value="NZ_JBITYG010000003.1"/>
</dbReference>
<evidence type="ECO:0008006" key="5">
    <source>
        <dbReference type="Google" id="ProtNLM"/>
    </source>
</evidence>
<feature type="region of interest" description="Disordered" evidence="1">
    <location>
        <begin position="1"/>
        <end position="37"/>
    </location>
</feature>
<feature type="transmembrane region" description="Helical" evidence="2">
    <location>
        <begin position="48"/>
        <end position="68"/>
    </location>
</feature>
<evidence type="ECO:0000256" key="2">
    <source>
        <dbReference type="SAM" id="Phobius"/>
    </source>
</evidence>
<evidence type="ECO:0000256" key="1">
    <source>
        <dbReference type="SAM" id="MobiDB-lite"/>
    </source>
</evidence>
<keyword evidence="4" id="KW-1185">Reference proteome</keyword>
<reference evidence="3 4" key="1">
    <citation type="submission" date="2024-10" db="EMBL/GenBank/DDBJ databases">
        <title>The Natural Products Discovery Center: Release of the First 8490 Sequenced Strains for Exploring Actinobacteria Biosynthetic Diversity.</title>
        <authorList>
            <person name="Kalkreuter E."/>
            <person name="Kautsar S.A."/>
            <person name="Yang D."/>
            <person name="Bader C.D."/>
            <person name="Teijaro C.N."/>
            <person name="Fluegel L."/>
            <person name="Davis C.M."/>
            <person name="Simpson J.R."/>
            <person name="Lauterbach L."/>
            <person name="Steele A.D."/>
            <person name="Gui C."/>
            <person name="Meng S."/>
            <person name="Li G."/>
            <person name="Viehrig K."/>
            <person name="Ye F."/>
            <person name="Su P."/>
            <person name="Kiefer A.F."/>
            <person name="Nichols A."/>
            <person name="Cepeda A.J."/>
            <person name="Yan W."/>
            <person name="Fan B."/>
            <person name="Jiang Y."/>
            <person name="Adhikari A."/>
            <person name="Zheng C.-J."/>
            <person name="Schuster L."/>
            <person name="Cowan T.M."/>
            <person name="Smanski M.J."/>
            <person name="Chevrette M.G."/>
            <person name="De Carvalho L.P.S."/>
            <person name="Shen B."/>
        </authorList>
    </citation>
    <scope>NUCLEOTIDE SEQUENCE [LARGE SCALE GENOMIC DNA]</scope>
    <source>
        <strain evidence="3 4">NPDC053399</strain>
    </source>
</reference>
<accession>A0ABW8C4V5</accession>